<dbReference type="InterPro" id="IPR002775">
    <property type="entry name" value="DNA/RNA-bd_Alba-like"/>
</dbReference>
<keyword evidence="3 6" id="KW-0812">Transmembrane</keyword>
<keyword evidence="12" id="KW-1185">Reference proteome</keyword>
<dbReference type="InterPro" id="IPR028055">
    <property type="entry name" value="YidC/Oxa/ALB_C"/>
</dbReference>
<dbReference type="Proteomes" id="UP000685013">
    <property type="component" value="Chromosome 5"/>
</dbReference>
<keyword evidence="5 8" id="KW-0472">Membrane</keyword>
<evidence type="ECO:0000313" key="11">
    <source>
        <dbReference type="EMBL" id="KAG6598425.1"/>
    </source>
</evidence>
<feature type="non-terminal residue" evidence="11">
    <location>
        <position position="1"/>
    </location>
</feature>
<feature type="transmembrane region" description="Helical" evidence="8">
    <location>
        <begin position="237"/>
        <end position="256"/>
    </location>
</feature>
<evidence type="ECO:0000259" key="10">
    <source>
        <dbReference type="Pfam" id="PF02096"/>
    </source>
</evidence>
<evidence type="ECO:0000259" key="9">
    <source>
        <dbReference type="Pfam" id="PF01918"/>
    </source>
</evidence>
<gene>
    <name evidence="11" type="primary">ALB4</name>
    <name evidence="11" type="ORF">SDJN03_08203</name>
</gene>
<dbReference type="GO" id="GO:0072598">
    <property type="term" value="P:protein localization to chloroplast"/>
    <property type="evidence" value="ECO:0007669"/>
    <property type="project" value="TreeGrafter"/>
</dbReference>
<evidence type="ECO:0000256" key="8">
    <source>
        <dbReference type="SAM" id="Phobius"/>
    </source>
</evidence>
<protein>
    <submittedName>
        <fullName evidence="11">ALBINO3-like protein 1, chloroplastic</fullName>
    </submittedName>
</protein>
<feature type="domain" description="Membrane insertase YidC/Oxa/ALB C-terminal" evidence="10">
    <location>
        <begin position="231"/>
        <end position="312"/>
    </location>
</feature>
<feature type="transmembrane region" description="Helical" evidence="8">
    <location>
        <begin position="276"/>
        <end position="297"/>
    </location>
</feature>
<comment type="caution">
    <text evidence="11">The sequence shown here is derived from an EMBL/GenBank/DDBJ whole genome shotgun (WGS) entry which is preliminary data.</text>
</comment>
<comment type="similarity">
    <text evidence="6">Belongs to the OXA1/ALB3/YidC family.</text>
</comment>
<keyword evidence="4 8" id="KW-1133">Transmembrane helix</keyword>
<organism evidence="11 12">
    <name type="scientific">Cucurbita argyrosperma subsp. sororia</name>
    <dbReference type="NCBI Taxonomy" id="37648"/>
    <lineage>
        <taxon>Eukaryota</taxon>
        <taxon>Viridiplantae</taxon>
        <taxon>Streptophyta</taxon>
        <taxon>Embryophyta</taxon>
        <taxon>Tracheophyta</taxon>
        <taxon>Spermatophyta</taxon>
        <taxon>Magnoliopsida</taxon>
        <taxon>eudicotyledons</taxon>
        <taxon>Gunneridae</taxon>
        <taxon>Pentapetalae</taxon>
        <taxon>rosids</taxon>
        <taxon>fabids</taxon>
        <taxon>Cucurbitales</taxon>
        <taxon>Cucurbitaceae</taxon>
        <taxon>Cucurbiteae</taxon>
        <taxon>Cucurbita</taxon>
    </lineage>
</organism>
<evidence type="ECO:0000256" key="3">
    <source>
        <dbReference type="ARBA" id="ARBA00022692"/>
    </source>
</evidence>
<comment type="similarity">
    <text evidence="2">Belongs to the OXA1/ALB3/YidC (TC 2.A.9.2) family.</text>
</comment>
<dbReference type="GO" id="GO:0051205">
    <property type="term" value="P:protein insertion into membrane"/>
    <property type="evidence" value="ECO:0007669"/>
    <property type="project" value="TreeGrafter"/>
</dbReference>
<dbReference type="PANTHER" id="PTHR12428">
    <property type="entry name" value="OXA1"/>
    <property type="match status" value="1"/>
</dbReference>
<dbReference type="GO" id="GO:0003676">
    <property type="term" value="F:nucleic acid binding"/>
    <property type="evidence" value="ECO:0007669"/>
    <property type="project" value="InterPro"/>
</dbReference>
<dbReference type="PANTHER" id="PTHR12428:SF14">
    <property type="entry name" value="ALBINO3-LIKE PROTEIN 1, CHLOROPLASTIC"/>
    <property type="match status" value="1"/>
</dbReference>
<dbReference type="InterPro" id="IPR047196">
    <property type="entry name" value="YidC_ALB_C"/>
</dbReference>
<dbReference type="CDD" id="cd20070">
    <property type="entry name" value="5TM_YidC_Alb3"/>
    <property type="match status" value="1"/>
</dbReference>
<evidence type="ECO:0000313" key="12">
    <source>
        <dbReference type="Proteomes" id="UP000685013"/>
    </source>
</evidence>
<evidence type="ECO:0000256" key="7">
    <source>
        <dbReference type="SAM" id="MobiDB-lite"/>
    </source>
</evidence>
<name>A0AAV6NL63_9ROSI</name>
<dbReference type="GO" id="GO:0010027">
    <property type="term" value="P:thylakoid membrane organization"/>
    <property type="evidence" value="ECO:0007669"/>
    <property type="project" value="TreeGrafter"/>
</dbReference>
<dbReference type="GO" id="GO:0009535">
    <property type="term" value="C:chloroplast thylakoid membrane"/>
    <property type="evidence" value="ECO:0007669"/>
    <property type="project" value="TreeGrafter"/>
</dbReference>
<feature type="compositionally biased region" description="Basic and acidic residues" evidence="7">
    <location>
        <begin position="352"/>
        <end position="393"/>
    </location>
</feature>
<reference evidence="11 12" key="1">
    <citation type="journal article" date="2021" name="Hortic Res">
        <title>The domestication of Cucurbita argyrosperma as revealed by the genome of its wild relative.</title>
        <authorList>
            <person name="Barrera-Redondo J."/>
            <person name="Sanchez-de la Vega G."/>
            <person name="Aguirre-Liguori J.A."/>
            <person name="Castellanos-Morales G."/>
            <person name="Gutierrez-Guerrero Y.T."/>
            <person name="Aguirre-Dugua X."/>
            <person name="Aguirre-Planter E."/>
            <person name="Tenaillon M.I."/>
            <person name="Lira-Saade R."/>
            <person name="Eguiarte L.E."/>
        </authorList>
    </citation>
    <scope>NUCLEOTIDE SEQUENCE [LARGE SCALE GENOMIC DNA]</scope>
    <source>
        <strain evidence="11">JBR-2021</strain>
    </source>
</reference>
<dbReference type="GO" id="GO:0032977">
    <property type="term" value="F:membrane insertase activity"/>
    <property type="evidence" value="ECO:0007669"/>
    <property type="project" value="InterPro"/>
</dbReference>
<feature type="transmembrane region" description="Helical" evidence="8">
    <location>
        <begin position="48"/>
        <end position="68"/>
    </location>
</feature>
<dbReference type="Pfam" id="PF01918">
    <property type="entry name" value="Alba"/>
    <property type="match status" value="1"/>
</dbReference>
<dbReference type="EMBL" id="JAGKQH010000005">
    <property type="protein sequence ID" value="KAG6598425.1"/>
    <property type="molecule type" value="Genomic_DNA"/>
</dbReference>
<evidence type="ECO:0000256" key="1">
    <source>
        <dbReference type="ARBA" id="ARBA00004141"/>
    </source>
</evidence>
<evidence type="ECO:0000256" key="2">
    <source>
        <dbReference type="ARBA" id="ARBA00010583"/>
    </source>
</evidence>
<accession>A0AAV6NL63</accession>
<sequence length="504" mass="55921">MEEIVEGVDSMNLGSDSYKRIGFRSPTPRNLCSSMSNLAKRYMQQPDVVELSALGMAIATVVTVAEILKNNGLAVEKKITTSTVDIKDDSRGRPVQKAKILKDGLSAVHVPYAYGFAIILLTVLVKAATFPLTKKQVESAMAMRSLQPQVKAVQQRYAGIRMPTHIGNNSCMDWTVQSSFKCGQRGSPHGRLFLDTLSGWSNHNCFSTKWERANSYIMVASTYEQDGRPPLGWSDTFAYLVLPVLLVVSQYISVQIMQSSQNNDPNMKSSQAISKFLPLMIGYFALSVPSGLSLYWLTNNILSTAQQAWLQKLGGAKNPDKQLIDEIMKQEQPQIQRQVPKLDATSSSTVARQEEKLTAEGLKPGERFKQIKEQEARLRRQSEEEKRNAEEAADKSAIVGVGVNGSLSRTDVKEDQGSISMSTMQRTDVENKPSATPGEGVHETYTGVAKDAKLKGEEQREKGNCFDQLDTVKKTPSEVVFELLFPDGQLSFRVYSSIIDLDWE</sequence>
<dbReference type="InterPro" id="IPR001708">
    <property type="entry name" value="YidC/ALB3/OXA1/COX18"/>
</dbReference>
<feature type="region of interest" description="Disordered" evidence="7">
    <location>
        <begin position="339"/>
        <end position="393"/>
    </location>
</feature>
<feature type="transmembrane region" description="Helical" evidence="8">
    <location>
        <begin position="112"/>
        <end position="133"/>
    </location>
</feature>
<evidence type="ECO:0000256" key="5">
    <source>
        <dbReference type="ARBA" id="ARBA00023136"/>
    </source>
</evidence>
<comment type="subcellular location">
    <subcellularLocation>
        <location evidence="1 6">Membrane</location>
        <topology evidence="1 6">Multi-pass membrane protein</topology>
    </subcellularLocation>
</comment>
<dbReference type="Pfam" id="PF02096">
    <property type="entry name" value="60KD_IMP"/>
    <property type="match status" value="2"/>
</dbReference>
<proteinExistence type="inferred from homology"/>
<dbReference type="AlphaFoldDB" id="A0AAV6NL63"/>
<feature type="domain" description="DNA/RNA-binding protein Alba-like" evidence="9">
    <location>
        <begin position="39"/>
        <end position="83"/>
    </location>
</feature>
<evidence type="ECO:0000256" key="6">
    <source>
        <dbReference type="RuleBase" id="RU003945"/>
    </source>
</evidence>
<evidence type="ECO:0000256" key="4">
    <source>
        <dbReference type="ARBA" id="ARBA00022989"/>
    </source>
</evidence>
<feature type="domain" description="Membrane insertase YidC/Oxa/ALB C-terminal" evidence="10">
    <location>
        <begin position="114"/>
        <end position="158"/>
    </location>
</feature>